<comment type="caution">
    <text evidence="2">The sequence shown here is derived from an EMBL/GenBank/DDBJ whole genome shotgun (WGS) entry which is preliminary data.</text>
</comment>
<gene>
    <name evidence="2" type="ORF">ANAPC1_01270</name>
</gene>
<name>A0AA45ZI28_ANAPH</name>
<sequence length="51" mass="5635">MILVRRVVLRILLLLTSPWLMSVGNLVLGSLFKLAYLKRGAKGIFGSCAVF</sequence>
<evidence type="ECO:0000313" key="2">
    <source>
        <dbReference type="EMBL" id="SBO14894.1"/>
    </source>
</evidence>
<dbReference type="AlphaFoldDB" id="A0AA45ZI28"/>
<keyword evidence="1" id="KW-0812">Transmembrane</keyword>
<proteinExistence type="predicted"/>
<evidence type="ECO:0000256" key="1">
    <source>
        <dbReference type="SAM" id="Phobius"/>
    </source>
</evidence>
<accession>A0AA45ZI28</accession>
<keyword evidence="1" id="KW-1133">Transmembrane helix</keyword>
<reference evidence="3" key="1">
    <citation type="submission" date="2016-03" db="EMBL/GenBank/DDBJ databases">
        <authorList>
            <person name="Loux Valentin"/>
        </authorList>
    </citation>
    <scope>NUCLEOTIDE SEQUENCE [LARGE SCALE GENOMIC DNA]</scope>
    <source>
        <strain evidence="3">C1</strain>
    </source>
</reference>
<dbReference type="Proteomes" id="UP000078419">
    <property type="component" value="Unassembled WGS sequence"/>
</dbReference>
<evidence type="ECO:0000313" key="3">
    <source>
        <dbReference type="Proteomes" id="UP000078419"/>
    </source>
</evidence>
<protein>
    <submittedName>
        <fullName evidence="2">Uncharacterized protein</fullName>
    </submittedName>
</protein>
<keyword evidence="1" id="KW-0472">Membrane</keyword>
<feature type="transmembrane region" description="Helical" evidence="1">
    <location>
        <begin position="7"/>
        <end position="28"/>
    </location>
</feature>
<organism evidence="2 3">
    <name type="scientific">Anaplasma phagocytophilum</name>
    <name type="common">Ehrlichia phagocytophila</name>
    <dbReference type="NCBI Taxonomy" id="948"/>
    <lineage>
        <taxon>Bacteria</taxon>
        <taxon>Pseudomonadati</taxon>
        <taxon>Pseudomonadota</taxon>
        <taxon>Alphaproteobacteria</taxon>
        <taxon>Rickettsiales</taxon>
        <taxon>Anaplasmataceae</taxon>
        <taxon>Anaplasma</taxon>
        <taxon>phagocytophilum group</taxon>
    </lineage>
</organism>
<dbReference type="EMBL" id="FLLR01000097">
    <property type="protein sequence ID" value="SBO14894.1"/>
    <property type="molecule type" value="Genomic_DNA"/>
</dbReference>